<dbReference type="PROSITE" id="PS50110">
    <property type="entry name" value="RESPONSE_REGULATORY"/>
    <property type="match status" value="1"/>
</dbReference>
<dbReference type="InterPro" id="IPR011006">
    <property type="entry name" value="CheY-like_superfamily"/>
</dbReference>
<dbReference type="CDD" id="cd00383">
    <property type="entry name" value="trans_reg_C"/>
    <property type="match status" value="1"/>
</dbReference>
<evidence type="ECO:0000256" key="1">
    <source>
        <dbReference type="ARBA" id="ARBA00023125"/>
    </source>
</evidence>
<dbReference type="GO" id="GO:0005829">
    <property type="term" value="C:cytosol"/>
    <property type="evidence" value="ECO:0007669"/>
    <property type="project" value="TreeGrafter"/>
</dbReference>
<dbReference type="GO" id="GO:0032993">
    <property type="term" value="C:protein-DNA complex"/>
    <property type="evidence" value="ECO:0007669"/>
    <property type="project" value="TreeGrafter"/>
</dbReference>
<feature type="domain" description="OmpR/PhoB-type" evidence="5">
    <location>
        <begin position="135"/>
        <end position="234"/>
    </location>
</feature>
<dbReference type="InterPro" id="IPR036388">
    <property type="entry name" value="WH-like_DNA-bd_sf"/>
</dbReference>
<dbReference type="OrthoDB" id="9802426at2"/>
<proteinExistence type="predicted"/>
<accession>W0RFK7</accession>
<dbReference type="InterPro" id="IPR001789">
    <property type="entry name" value="Sig_transdc_resp-reg_receiver"/>
</dbReference>
<dbReference type="GO" id="GO:0000976">
    <property type="term" value="F:transcription cis-regulatory region binding"/>
    <property type="evidence" value="ECO:0007669"/>
    <property type="project" value="TreeGrafter"/>
</dbReference>
<organism evidence="6 7">
    <name type="scientific">Gemmatirosa kalamazoonensis</name>
    <dbReference type="NCBI Taxonomy" id="861299"/>
    <lineage>
        <taxon>Bacteria</taxon>
        <taxon>Pseudomonadati</taxon>
        <taxon>Gemmatimonadota</taxon>
        <taxon>Gemmatimonadia</taxon>
        <taxon>Gemmatimonadales</taxon>
        <taxon>Gemmatimonadaceae</taxon>
        <taxon>Gemmatirosa</taxon>
    </lineage>
</organism>
<keyword evidence="2" id="KW-0597">Phosphoprotein</keyword>
<protein>
    <submittedName>
        <fullName evidence="6">Response regulator receiver</fullName>
    </submittedName>
</protein>
<dbReference type="SMART" id="SM00862">
    <property type="entry name" value="Trans_reg_C"/>
    <property type="match status" value="1"/>
</dbReference>
<evidence type="ECO:0000259" key="4">
    <source>
        <dbReference type="PROSITE" id="PS50110"/>
    </source>
</evidence>
<dbReference type="Gene3D" id="3.40.50.2300">
    <property type="match status" value="1"/>
</dbReference>
<dbReference type="GO" id="GO:0006355">
    <property type="term" value="P:regulation of DNA-templated transcription"/>
    <property type="evidence" value="ECO:0007669"/>
    <property type="project" value="InterPro"/>
</dbReference>
<dbReference type="PANTHER" id="PTHR48111:SF50">
    <property type="entry name" value="KDP OPERON TRANSCRIPTIONAL REGULATORY PROTEIN KDPE"/>
    <property type="match status" value="1"/>
</dbReference>
<dbReference type="FunCoup" id="W0RFK7">
    <property type="interactions" value="30"/>
</dbReference>
<dbReference type="InterPro" id="IPR001867">
    <property type="entry name" value="OmpR/PhoB-type_DNA-bd"/>
</dbReference>
<dbReference type="PANTHER" id="PTHR48111">
    <property type="entry name" value="REGULATOR OF RPOS"/>
    <property type="match status" value="1"/>
</dbReference>
<evidence type="ECO:0000256" key="2">
    <source>
        <dbReference type="PROSITE-ProRule" id="PRU00169"/>
    </source>
</evidence>
<reference evidence="6 7" key="1">
    <citation type="journal article" date="2014" name="Genome Announc.">
        <title>Genome Sequence and Methylome of Soil Bacterium Gemmatirosa kalamazoonensis KBS708T, a Member of the Rarely Cultivated Gemmatimonadetes Phylum.</title>
        <authorList>
            <person name="Debruyn J.M."/>
            <person name="Radosevich M."/>
            <person name="Wommack K.E."/>
            <person name="Polson S.W."/>
            <person name="Hauser L.J."/>
            <person name="Fawaz M.N."/>
            <person name="Korlach J."/>
            <person name="Tsai Y.C."/>
        </authorList>
    </citation>
    <scope>NUCLEOTIDE SEQUENCE [LARGE SCALE GENOMIC DNA]</scope>
    <source>
        <strain evidence="6 7">KBS708</strain>
    </source>
</reference>
<dbReference type="AlphaFoldDB" id="W0RFK7"/>
<dbReference type="Gene3D" id="6.10.250.690">
    <property type="match status" value="1"/>
</dbReference>
<dbReference type="Pfam" id="PF00072">
    <property type="entry name" value="Response_reg"/>
    <property type="match status" value="1"/>
</dbReference>
<evidence type="ECO:0000313" key="6">
    <source>
        <dbReference type="EMBL" id="AHG89125.1"/>
    </source>
</evidence>
<keyword evidence="7" id="KW-1185">Reference proteome</keyword>
<dbReference type="PATRIC" id="fig|861299.3.peg.1612"/>
<evidence type="ECO:0000259" key="5">
    <source>
        <dbReference type="PROSITE" id="PS51755"/>
    </source>
</evidence>
<dbReference type="RefSeq" id="WP_025410638.1">
    <property type="nucleotide sequence ID" value="NZ_CP007128.1"/>
</dbReference>
<dbReference type="Pfam" id="PF00486">
    <property type="entry name" value="Trans_reg_C"/>
    <property type="match status" value="1"/>
</dbReference>
<feature type="DNA-binding region" description="OmpR/PhoB-type" evidence="3">
    <location>
        <begin position="135"/>
        <end position="234"/>
    </location>
</feature>
<dbReference type="GO" id="GO:0000156">
    <property type="term" value="F:phosphorelay response regulator activity"/>
    <property type="evidence" value="ECO:0007669"/>
    <property type="project" value="TreeGrafter"/>
</dbReference>
<keyword evidence="1 3" id="KW-0238">DNA-binding</keyword>
<sequence length="236" mass="25725">MTAPNTAPPTVLVVEDQDEIRGALRRVLEELGARVIEASTGEQGIALAAGESPDLVVLDLGLPDVQGDEVCRAVRSTSHVPIVVVSARHSEEEKVRLLDAGADDYLTKPFGPAELAARVRAHLRRAQRADTPAAPRALRLGDLELDVVNRVATRAGMPVHLTPIEWGLLRALAAEPGRTLTHQQLFDAVWRREYGNAAQYLRVHVTNLRRKVEPNPSLPVYIVTEPGVGYRLELSG</sequence>
<name>W0RFK7_9BACT</name>
<evidence type="ECO:0000256" key="3">
    <source>
        <dbReference type="PROSITE-ProRule" id="PRU01091"/>
    </source>
</evidence>
<gene>
    <name evidence="6" type="ORF">J421_1588</name>
</gene>
<feature type="modified residue" description="4-aspartylphosphate" evidence="2">
    <location>
        <position position="59"/>
    </location>
</feature>
<evidence type="ECO:0000313" key="7">
    <source>
        <dbReference type="Proteomes" id="UP000019151"/>
    </source>
</evidence>
<dbReference type="InterPro" id="IPR039420">
    <property type="entry name" value="WalR-like"/>
</dbReference>
<dbReference type="PROSITE" id="PS51755">
    <property type="entry name" value="OMPR_PHOB"/>
    <property type="match status" value="1"/>
</dbReference>
<dbReference type="STRING" id="861299.J421_1588"/>
<dbReference type="Proteomes" id="UP000019151">
    <property type="component" value="Chromosome"/>
</dbReference>
<dbReference type="eggNOG" id="COG0745">
    <property type="taxonomic scope" value="Bacteria"/>
</dbReference>
<dbReference type="KEGG" id="gba:J421_1588"/>
<dbReference type="EMBL" id="CP007128">
    <property type="protein sequence ID" value="AHG89125.1"/>
    <property type="molecule type" value="Genomic_DNA"/>
</dbReference>
<dbReference type="Gene3D" id="1.10.10.10">
    <property type="entry name" value="Winged helix-like DNA-binding domain superfamily/Winged helix DNA-binding domain"/>
    <property type="match status" value="1"/>
</dbReference>
<dbReference type="InParanoid" id="W0RFK7"/>
<dbReference type="SUPFAM" id="SSF52172">
    <property type="entry name" value="CheY-like"/>
    <property type="match status" value="1"/>
</dbReference>
<dbReference type="SMART" id="SM00448">
    <property type="entry name" value="REC"/>
    <property type="match status" value="1"/>
</dbReference>
<dbReference type="HOGENOM" id="CLU_000445_30_8_0"/>
<feature type="domain" description="Response regulatory" evidence="4">
    <location>
        <begin position="10"/>
        <end position="123"/>
    </location>
</feature>